<keyword evidence="2" id="KW-1185">Reference proteome</keyword>
<sequence>MRLRCISIPISAPCMASPDSSSPDPHSLSIRSSVQFLLLPPHSERGPPHHPHQYLSSFICPAQSYCLCVLHPLSPSPDGQIITTTSRRPRAYLAGQKRAITSRIRCSPTRDHSARTLPRIDPPIRHQRRLIRRNTLVPYS</sequence>
<comment type="caution">
    <text evidence="1">The sequence shown here is derived from an EMBL/GenBank/DDBJ whole genome shotgun (WGS) entry which is preliminary data.</text>
</comment>
<dbReference type="Proteomes" id="UP000799439">
    <property type="component" value="Unassembled WGS sequence"/>
</dbReference>
<protein>
    <submittedName>
        <fullName evidence="1">Uncharacterized protein</fullName>
    </submittedName>
</protein>
<dbReference type="AlphaFoldDB" id="A0A9P4J314"/>
<dbReference type="EMBL" id="ML996086">
    <property type="protein sequence ID" value="KAF2152537.1"/>
    <property type="molecule type" value="Genomic_DNA"/>
</dbReference>
<gene>
    <name evidence="1" type="ORF">K461DRAFT_148712</name>
</gene>
<organism evidence="1 2">
    <name type="scientific">Myriangium duriaei CBS 260.36</name>
    <dbReference type="NCBI Taxonomy" id="1168546"/>
    <lineage>
        <taxon>Eukaryota</taxon>
        <taxon>Fungi</taxon>
        <taxon>Dikarya</taxon>
        <taxon>Ascomycota</taxon>
        <taxon>Pezizomycotina</taxon>
        <taxon>Dothideomycetes</taxon>
        <taxon>Dothideomycetidae</taxon>
        <taxon>Myriangiales</taxon>
        <taxon>Myriangiaceae</taxon>
        <taxon>Myriangium</taxon>
    </lineage>
</organism>
<proteinExistence type="predicted"/>
<evidence type="ECO:0000313" key="2">
    <source>
        <dbReference type="Proteomes" id="UP000799439"/>
    </source>
</evidence>
<accession>A0A9P4J314</accession>
<evidence type="ECO:0000313" key="1">
    <source>
        <dbReference type="EMBL" id="KAF2152537.1"/>
    </source>
</evidence>
<name>A0A9P4J314_9PEZI</name>
<reference evidence="1" key="1">
    <citation type="journal article" date="2020" name="Stud. Mycol.">
        <title>101 Dothideomycetes genomes: a test case for predicting lifestyles and emergence of pathogens.</title>
        <authorList>
            <person name="Haridas S."/>
            <person name="Albert R."/>
            <person name="Binder M."/>
            <person name="Bloem J."/>
            <person name="Labutti K."/>
            <person name="Salamov A."/>
            <person name="Andreopoulos B."/>
            <person name="Baker S."/>
            <person name="Barry K."/>
            <person name="Bills G."/>
            <person name="Bluhm B."/>
            <person name="Cannon C."/>
            <person name="Castanera R."/>
            <person name="Culley D."/>
            <person name="Daum C."/>
            <person name="Ezra D."/>
            <person name="Gonzalez J."/>
            <person name="Henrissat B."/>
            <person name="Kuo A."/>
            <person name="Liang C."/>
            <person name="Lipzen A."/>
            <person name="Lutzoni F."/>
            <person name="Magnuson J."/>
            <person name="Mondo S."/>
            <person name="Nolan M."/>
            <person name="Ohm R."/>
            <person name="Pangilinan J."/>
            <person name="Park H.-J."/>
            <person name="Ramirez L."/>
            <person name="Alfaro M."/>
            <person name="Sun H."/>
            <person name="Tritt A."/>
            <person name="Yoshinaga Y."/>
            <person name="Zwiers L.-H."/>
            <person name="Turgeon B."/>
            <person name="Goodwin S."/>
            <person name="Spatafora J."/>
            <person name="Crous P."/>
            <person name="Grigoriev I."/>
        </authorList>
    </citation>
    <scope>NUCLEOTIDE SEQUENCE</scope>
    <source>
        <strain evidence="1">CBS 260.36</strain>
    </source>
</reference>